<evidence type="ECO:0000256" key="2">
    <source>
        <dbReference type="ARBA" id="ARBA00022723"/>
    </source>
</evidence>
<comment type="caution">
    <text evidence="8">The sequence shown here is derived from an EMBL/GenBank/DDBJ whole genome shotgun (WGS) entry which is preliminary data.</text>
</comment>
<dbReference type="Gene3D" id="3.40.50.720">
    <property type="entry name" value="NAD(P)-binding Rossmann-like Domain"/>
    <property type="match status" value="1"/>
</dbReference>
<reference evidence="8" key="2">
    <citation type="submission" date="2023-06" db="EMBL/GenBank/DDBJ databases">
        <authorList>
            <person name="Spilker T."/>
        </authorList>
    </citation>
    <scope>NUCLEOTIDE SEQUENCE</scope>
    <source>
        <strain evidence="8">FLAC1071</strain>
    </source>
</reference>
<dbReference type="Gene3D" id="3.90.180.10">
    <property type="entry name" value="Medium-chain alcohol dehydrogenases, catalytic domain"/>
    <property type="match status" value="1"/>
</dbReference>
<dbReference type="PROSITE" id="PS00059">
    <property type="entry name" value="ADH_ZINC"/>
    <property type="match status" value="1"/>
</dbReference>
<evidence type="ECO:0000256" key="6">
    <source>
        <dbReference type="RuleBase" id="RU361277"/>
    </source>
</evidence>
<evidence type="ECO:0000259" key="7">
    <source>
        <dbReference type="SMART" id="SM00829"/>
    </source>
</evidence>
<organism evidence="8 9">
    <name type="scientific">Mycobacterium intracellulare subsp. chimaera</name>
    <dbReference type="NCBI Taxonomy" id="222805"/>
    <lineage>
        <taxon>Bacteria</taxon>
        <taxon>Bacillati</taxon>
        <taxon>Actinomycetota</taxon>
        <taxon>Actinomycetes</taxon>
        <taxon>Mycobacteriales</taxon>
        <taxon>Mycobacteriaceae</taxon>
        <taxon>Mycobacterium</taxon>
        <taxon>Mycobacterium avium complex (MAC)</taxon>
    </lineage>
</organism>
<evidence type="ECO:0000256" key="3">
    <source>
        <dbReference type="ARBA" id="ARBA00022833"/>
    </source>
</evidence>
<dbReference type="CDD" id="cd08278">
    <property type="entry name" value="benzyl_alcohol_DH"/>
    <property type="match status" value="1"/>
</dbReference>
<dbReference type="InterPro" id="IPR013149">
    <property type="entry name" value="ADH-like_C"/>
</dbReference>
<reference evidence="8" key="1">
    <citation type="submission" date="2023-06" db="EMBL/GenBank/DDBJ databases">
        <title>Itaconate inhibition of nontuberculous mycobacteria.</title>
        <authorList>
            <person name="Breen P."/>
            <person name="Zimbric M."/>
            <person name="Caverly L."/>
        </authorList>
    </citation>
    <scope>NUCLEOTIDE SEQUENCE</scope>
    <source>
        <strain evidence="8">FLAC1071</strain>
    </source>
</reference>
<evidence type="ECO:0000313" key="9">
    <source>
        <dbReference type="Proteomes" id="UP001529272"/>
    </source>
</evidence>
<evidence type="ECO:0000256" key="4">
    <source>
        <dbReference type="ARBA" id="ARBA00023002"/>
    </source>
</evidence>
<dbReference type="InterPro" id="IPR013154">
    <property type="entry name" value="ADH-like_N"/>
</dbReference>
<name>A0ABT7P860_MYCIT</name>
<sequence>MKITAAVLREAGASMSIETLDLDEPRANEIIVEIAGCGVCHTDLSLRDGAWPYPLPAVVGHEGAGTVVEVGSAVSTLAIGDRVVLSFGFCGACPSCLSGSPANCPNISQINMVGARVDGSVTLSQGGDPVHGSFNVQSSFATHALTEERFAIKLPDSVPLEIAGTLGCGIPTGAGAVLNALRPLPGSTVAVVGLGAVGLAAVAAAKYSGCSRIVGVDLKSTRLDLARQFGATDVIDANSKDSIQAIHELIPGGVDGAVEASGTKNALHDAFMSTKPSGTTVLVGAAPVGTQYELDSVSLLSGRTLRGCVMGLANPPVFIPQLAQMWEQGLLPIEKMTKTFKLSDVDTALAAVADGSVVKPVLIP</sequence>
<dbReference type="PANTHER" id="PTHR43880">
    <property type="entry name" value="ALCOHOL DEHYDROGENASE"/>
    <property type="match status" value="1"/>
</dbReference>
<keyword evidence="3 6" id="KW-0862">Zinc</keyword>
<comment type="cofactor">
    <cofactor evidence="6">
        <name>Zn(2+)</name>
        <dbReference type="ChEBI" id="CHEBI:29105"/>
    </cofactor>
</comment>
<dbReference type="SMART" id="SM00829">
    <property type="entry name" value="PKS_ER"/>
    <property type="match status" value="1"/>
</dbReference>
<dbReference type="InterPro" id="IPR011032">
    <property type="entry name" value="GroES-like_sf"/>
</dbReference>
<gene>
    <name evidence="8" type="ORF">QRB35_26185</name>
</gene>
<dbReference type="Proteomes" id="UP001529272">
    <property type="component" value="Unassembled WGS sequence"/>
</dbReference>
<evidence type="ECO:0000313" key="8">
    <source>
        <dbReference type="EMBL" id="MDM3929469.1"/>
    </source>
</evidence>
<dbReference type="InterPro" id="IPR002328">
    <property type="entry name" value="ADH_Zn_CS"/>
</dbReference>
<keyword evidence="5" id="KW-0520">NAD</keyword>
<evidence type="ECO:0000256" key="1">
    <source>
        <dbReference type="ARBA" id="ARBA00008072"/>
    </source>
</evidence>
<dbReference type="SUPFAM" id="SSF51735">
    <property type="entry name" value="NAD(P)-binding Rossmann-fold domains"/>
    <property type="match status" value="1"/>
</dbReference>
<dbReference type="Pfam" id="PF00107">
    <property type="entry name" value="ADH_zinc_N"/>
    <property type="match status" value="1"/>
</dbReference>
<evidence type="ECO:0000256" key="5">
    <source>
        <dbReference type="ARBA" id="ARBA00023027"/>
    </source>
</evidence>
<feature type="domain" description="Enoyl reductase (ER)" evidence="7">
    <location>
        <begin position="12"/>
        <end position="362"/>
    </location>
</feature>
<keyword evidence="4" id="KW-0560">Oxidoreductase</keyword>
<protein>
    <submittedName>
        <fullName evidence="8">NAD(P)-dependent alcohol dehydrogenase</fullName>
    </submittedName>
</protein>
<dbReference type="SUPFAM" id="SSF50129">
    <property type="entry name" value="GroES-like"/>
    <property type="match status" value="1"/>
</dbReference>
<dbReference type="EMBL" id="JASZZX010000038">
    <property type="protein sequence ID" value="MDM3929469.1"/>
    <property type="molecule type" value="Genomic_DNA"/>
</dbReference>
<keyword evidence="2 6" id="KW-0479">Metal-binding</keyword>
<accession>A0ABT7P860</accession>
<keyword evidence="9" id="KW-1185">Reference proteome</keyword>
<dbReference type="InterPro" id="IPR036291">
    <property type="entry name" value="NAD(P)-bd_dom_sf"/>
</dbReference>
<comment type="similarity">
    <text evidence="1 6">Belongs to the zinc-containing alcohol dehydrogenase family.</text>
</comment>
<dbReference type="Pfam" id="PF08240">
    <property type="entry name" value="ADH_N"/>
    <property type="match status" value="1"/>
</dbReference>
<dbReference type="PANTHER" id="PTHR43880:SF12">
    <property type="entry name" value="ALCOHOL DEHYDROGENASE CLASS-3"/>
    <property type="match status" value="1"/>
</dbReference>
<dbReference type="InterPro" id="IPR020843">
    <property type="entry name" value="ER"/>
</dbReference>
<proteinExistence type="inferred from homology"/>
<dbReference type="RefSeq" id="WP_232527273.1">
    <property type="nucleotide sequence ID" value="NZ_CP015267.1"/>
</dbReference>